<gene>
    <name evidence="2" type="ORF">H310_09616</name>
</gene>
<proteinExistence type="predicted"/>
<reference evidence="2" key="1">
    <citation type="submission" date="2013-12" db="EMBL/GenBank/DDBJ databases">
        <title>The Genome Sequence of Aphanomyces invadans NJM9701.</title>
        <authorList>
            <consortium name="The Broad Institute Genomics Platform"/>
            <person name="Russ C."/>
            <person name="Tyler B."/>
            <person name="van West P."/>
            <person name="Dieguez-Uribeondo J."/>
            <person name="Young S.K."/>
            <person name="Zeng Q."/>
            <person name="Gargeya S."/>
            <person name="Fitzgerald M."/>
            <person name="Abouelleil A."/>
            <person name="Alvarado L."/>
            <person name="Chapman S.B."/>
            <person name="Gainer-Dewar J."/>
            <person name="Goldberg J."/>
            <person name="Griggs A."/>
            <person name="Gujja S."/>
            <person name="Hansen M."/>
            <person name="Howarth C."/>
            <person name="Imamovic A."/>
            <person name="Ireland A."/>
            <person name="Larimer J."/>
            <person name="McCowan C."/>
            <person name="Murphy C."/>
            <person name="Pearson M."/>
            <person name="Poon T.W."/>
            <person name="Priest M."/>
            <person name="Roberts A."/>
            <person name="Saif S."/>
            <person name="Shea T."/>
            <person name="Sykes S."/>
            <person name="Wortman J."/>
            <person name="Nusbaum C."/>
            <person name="Birren B."/>
        </authorList>
    </citation>
    <scope>NUCLEOTIDE SEQUENCE [LARGE SCALE GENOMIC DNA]</scope>
    <source>
        <strain evidence="2">NJM9701</strain>
    </source>
</reference>
<name>A0A024TTA6_9STRA</name>
<feature type="signal peptide" evidence="1">
    <location>
        <begin position="1"/>
        <end position="20"/>
    </location>
</feature>
<protein>
    <submittedName>
        <fullName evidence="2">Uncharacterized protein</fullName>
    </submittedName>
</protein>
<dbReference type="eggNOG" id="ENOG502RZH7">
    <property type="taxonomic scope" value="Eukaryota"/>
</dbReference>
<evidence type="ECO:0000256" key="1">
    <source>
        <dbReference type="SAM" id="SignalP"/>
    </source>
</evidence>
<dbReference type="OrthoDB" id="155020at2759"/>
<evidence type="ECO:0000313" key="2">
    <source>
        <dbReference type="EMBL" id="ETV97249.1"/>
    </source>
</evidence>
<feature type="chain" id="PRO_5001534630" evidence="1">
    <location>
        <begin position="21"/>
        <end position="245"/>
    </location>
</feature>
<dbReference type="VEuPathDB" id="FungiDB:H310_09616"/>
<dbReference type="AlphaFoldDB" id="A0A024TTA6"/>
<accession>A0A024TTA6</accession>
<dbReference type="EMBL" id="KI913973">
    <property type="protein sequence ID" value="ETV97249.1"/>
    <property type="molecule type" value="Genomic_DNA"/>
</dbReference>
<dbReference type="GeneID" id="20086666"/>
<sequence>MPSVAGAVLAAAVLLHRVVGQTALPKLTPLKAGCLESDVVSCKMNCAQQYKDEGRFTCPCYRYKDRPPPTLWHSTTGCALSSKMGECLVRIGCSFAQRKQVITACTRKGYCKVGYCTYRAGDLTPKNGVRPEIFSKTAIVPPGSPCVDGCCRSSGTACNEDPALKSLREPGRAYRNEEVQLPPRRGDPRLSVNQNYDLMPYSIPLDNLPPVDPNFLLAFRQAEDTGVDSVVARNKFYKPLNGTLS</sequence>
<keyword evidence="1" id="KW-0732">Signal</keyword>
<dbReference type="RefSeq" id="XP_008873957.1">
    <property type="nucleotide sequence ID" value="XM_008875735.1"/>
</dbReference>
<organism evidence="2">
    <name type="scientific">Aphanomyces invadans</name>
    <dbReference type="NCBI Taxonomy" id="157072"/>
    <lineage>
        <taxon>Eukaryota</taxon>
        <taxon>Sar</taxon>
        <taxon>Stramenopiles</taxon>
        <taxon>Oomycota</taxon>
        <taxon>Saprolegniomycetes</taxon>
        <taxon>Saprolegniales</taxon>
        <taxon>Verrucalvaceae</taxon>
        <taxon>Aphanomyces</taxon>
    </lineage>
</organism>